<reference evidence="5 6" key="1">
    <citation type="journal article" date="2016" name="Antonie Van Leeuwenhoek">
        <title>Dongia soli sp. nov., isolated from soil from Dokdo, Korea.</title>
        <authorList>
            <person name="Kim D.U."/>
            <person name="Lee H."/>
            <person name="Kim H."/>
            <person name="Kim S.G."/>
            <person name="Ka J.O."/>
        </authorList>
    </citation>
    <scope>NUCLEOTIDE SEQUENCE [LARGE SCALE GENOMIC DNA]</scope>
    <source>
        <strain evidence="5 6">D78</strain>
    </source>
</reference>
<gene>
    <name evidence="5" type="primary">eutB</name>
    <name evidence="5" type="ORF">SMD27_20590</name>
</gene>
<evidence type="ECO:0000259" key="4">
    <source>
        <dbReference type="Pfam" id="PF00291"/>
    </source>
</evidence>
<dbReference type="InterPro" id="IPR001926">
    <property type="entry name" value="TrpB-like_PALP"/>
</dbReference>
<dbReference type="EMBL" id="JAXCLW010000008">
    <property type="protein sequence ID" value="MDY0885252.1"/>
    <property type="molecule type" value="Genomic_DNA"/>
</dbReference>
<dbReference type="CDD" id="cd01562">
    <property type="entry name" value="Thr-dehyd"/>
    <property type="match status" value="1"/>
</dbReference>
<dbReference type="PANTHER" id="PTHR48078">
    <property type="entry name" value="THREONINE DEHYDRATASE, MITOCHONDRIAL-RELATED"/>
    <property type="match status" value="1"/>
</dbReference>
<sequence>MPDLAEIQRAAQAIAGTAERTPYVISSALSALAGQEIGLKLETRQPIGAFKIRGAANAISRLSPEQARRGVGCCSTGNHGRALAYAAAKNGIRAIVCLSSLVPQNKVRAIAELGAEVHRIGKCQDDAQAEIDRLVADEDITDIPPFDHPDIIAGQGTIGLELLEDRPDLDAIVVPLSGGGLISGIAIAAKAMKPEIKIIGVSMERGAAMQASLAAGHPVEVTELPTLADSLGGGIGLNNRWTFDICRRLVDEIILLSEAEIYRGMQHLARKEGLVVEGAAAVGPAALLASKLKPAGPMAMIISGQNIDQRQFDLIAAGKPVQVGDITVEG</sequence>
<dbReference type="Proteomes" id="UP001279642">
    <property type="component" value="Unassembled WGS sequence"/>
</dbReference>
<evidence type="ECO:0000256" key="3">
    <source>
        <dbReference type="ARBA" id="ARBA00023239"/>
    </source>
</evidence>
<keyword evidence="2" id="KW-0663">Pyridoxal phosphate</keyword>
<keyword evidence="3" id="KW-0456">Lyase</keyword>
<dbReference type="InterPro" id="IPR050147">
    <property type="entry name" value="Ser/Thr_Dehydratase"/>
</dbReference>
<dbReference type="RefSeq" id="WP_320510326.1">
    <property type="nucleotide sequence ID" value="NZ_JAXCLW010000008.1"/>
</dbReference>
<organism evidence="5 6">
    <name type="scientific">Dongia soli</name>
    <dbReference type="NCBI Taxonomy" id="600628"/>
    <lineage>
        <taxon>Bacteria</taxon>
        <taxon>Pseudomonadati</taxon>
        <taxon>Pseudomonadota</taxon>
        <taxon>Alphaproteobacteria</taxon>
        <taxon>Rhodospirillales</taxon>
        <taxon>Dongiaceae</taxon>
        <taxon>Dongia</taxon>
    </lineage>
</organism>
<dbReference type="SUPFAM" id="SSF53686">
    <property type="entry name" value="Tryptophan synthase beta subunit-like PLP-dependent enzymes"/>
    <property type="match status" value="1"/>
</dbReference>
<dbReference type="InterPro" id="IPR014333">
    <property type="entry name" value="Ectoine_EutB"/>
</dbReference>
<dbReference type="NCBIfam" id="NF005680">
    <property type="entry name" value="PRK07476.1"/>
    <property type="match status" value="1"/>
</dbReference>
<keyword evidence="6" id="KW-1185">Reference proteome</keyword>
<comment type="cofactor">
    <cofactor evidence="1">
        <name>pyridoxal 5'-phosphate</name>
        <dbReference type="ChEBI" id="CHEBI:597326"/>
    </cofactor>
</comment>
<accession>A0ABU5EG84</accession>
<evidence type="ECO:0000256" key="1">
    <source>
        <dbReference type="ARBA" id="ARBA00001933"/>
    </source>
</evidence>
<protein>
    <submittedName>
        <fullName evidence="5">Hydroxyectoine utilization dehydratase EutB</fullName>
    </submittedName>
</protein>
<name>A0ABU5EG84_9PROT</name>
<evidence type="ECO:0000313" key="6">
    <source>
        <dbReference type="Proteomes" id="UP001279642"/>
    </source>
</evidence>
<feature type="domain" description="Tryptophan synthase beta chain-like PALP" evidence="4">
    <location>
        <begin position="18"/>
        <end position="304"/>
    </location>
</feature>
<dbReference type="NCBIfam" id="TIGR02991">
    <property type="entry name" value="ectoine_eutB"/>
    <property type="match status" value="1"/>
</dbReference>
<dbReference type="InterPro" id="IPR036052">
    <property type="entry name" value="TrpB-like_PALP_sf"/>
</dbReference>
<dbReference type="Pfam" id="PF00291">
    <property type="entry name" value="PALP"/>
    <property type="match status" value="1"/>
</dbReference>
<dbReference type="PANTHER" id="PTHR48078:SF6">
    <property type="entry name" value="L-THREONINE DEHYDRATASE CATABOLIC TDCB"/>
    <property type="match status" value="1"/>
</dbReference>
<proteinExistence type="predicted"/>
<comment type="caution">
    <text evidence="5">The sequence shown here is derived from an EMBL/GenBank/DDBJ whole genome shotgun (WGS) entry which is preliminary data.</text>
</comment>
<dbReference type="Gene3D" id="3.40.50.1100">
    <property type="match status" value="2"/>
</dbReference>
<evidence type="ECO:0000313" key="5">
    <source>
        <dbReference type="EMBL" id="MDY0885252.1"/>
    </source>
</evidence>
<evidence type="ECO:0000256" key="2">
    <source>
        <dbReference type="ARBA" id="ARBA00022898"/>
    </source>
</evidence>